<dbReference type="AlphaFoldDB" id="A0A161WIN6"/>
<dbReference type="NCBIfam" id="TIGR03173">
    <property type="entry name" value="pbuX"/>
    <property type="match status" value="1"/>
</dbReference>
<comment type="subcellular location">
    <subcellularLocation>
        <location evidence="1">Cell membrane</location>
        <topology evidence="1">Multi-pass membrane protein</topology>
    </subcellularLocation>
</comment>
<evidence type="ECO:0000313" key="9">
    <source>
        <dbReference type="EMBL" id="KZL91555.1"/>
    </source>
</evidence>
<feature type="transmembrane region" description="Helical" evidence="8">
    <location>
        <begin position="56"/>
        <end position="76"/>
    </location>
</feature>
<feature type="transmembrane region" description="Helical" evidence="8">
    <location>
        <begin position="108"/>
        <end position="127"/>
    </location>
</feature>
<feature type="transmembrane region" description="Helical" evidence="8">
    <location>
        <begin position="407"/>
        <end position="428"/>
    </location>
</feature>
<dbReference type="InterPro" id="IPR006043">
    <property type="entry name" value="NCS2"/>
</dbReference>
<gene>
    <name evidence="9" type="primary">pucK</name>
    <name evidence="9" type="ORF">CLMAG_33140</name>
</gene>
<feature type="transmembrane region" description="Helical" evidence="8">
    <location>
        <begin position="380"/>
        <end position="401"/>
    </location>
</feature>
<feature type="transmembrane region" description="Helical" evidence="8">
    <location>
        <begin position="83"/>
        <end position="102"/>
    </location>
</feature>
<sequence length="444" mass="46148">MNGDKKSLIYQLDGRPSLGTAIPLGLQHVLAMFVGNVTPLIIISNALKLPVEQKTFLIQCAMLIAGVNSLIQCYPIGPIGARLPIVMGTSFGFLAVCLSIGGKYGLPGIFGAAIVGGLFQIVLGLIVKHIRKFFPPLVTGTVLLSIGLGLIPTGMKYFAGGAGAKDFGSFQNLALGFIVLITILFFKHFTKGITSMSAILIGLIVGYIVAIPMGKISFAAVANASWVSFPMPLKYGIEFHADAIFAIMLMYIVSSVETVGNVSGITLTTKRQATDREFSGAIIQDGFGSILAALFNVLPNTSYGQNVGIISMTGVVNRFCIATGTAFLILAGLFPKFGAVIALMPQSVLGGAAVVMFAMMVVGGINQITSEPLQGRNGTIIAVALGLGFGISAVPDVLAHFPQGLKMVLGGSGVVVSGGLAILLNVILPKDKVEVPEKSGESVA</sequence>
<dbReference type="PATRIC" id="fig|1121326.3.peg.3348"/>
<proteinExistence type="inferred from homology"/>
<organism evidence="9 10">
    <name type="scientific">Clostridium magnum DSM 2767</name>
    <dbReference type="NCBI Taxonomy" id="1121326"/>
    <lineage>
        <taxon>Bacteria</taxon>
        <taxon>Bacillati</taxon>
        <taxon>Bacillota</taxon>
        <taxon>Clostridia</taxon>
        <taxon>Eubacteriales</taxon>
        <taxon>Clostridiaceae</taxon>
        <taxon>Clostridium</taxon>
    </lineage>
</organism>
<comment type="caution">
    <text evidence="9">The sequence shown here is derived from an EMBL/GenBank/DDBJ whole genome shotgun (WGS) entry which is preliminary data.</text>
</comment>
<keyword evidence="7 8" id="KW-0472">Membrane</keyword>
<feature type="transmembrane region" description="Helical" evidence="8">
    <location>
        <begin position="319"/>
        <end position="342"/>
    </location>
</feature>
<feature type="transmembrane region" description="Helical" evidence="8">
    <location>
        <begin position="134"/>
        <end position="155"/>
    </location>
</feature>
<keyword evidence="10" id="KW-1185">Reference proteome</keyword>
<evidence type="ECO:0000256" key="8">
    <source>
        <dbReference type="SAM" id="Phobius"/>
    </source>
</evidence>
<keyword evidence="3" id="KW-0813">Transport</keyword>
<evidence type="ECO:0000256" key="4">
    <source>
        <dbReference type="ARBA" id="ARBA00022475"/>
    </source>
</evidence>
<evidence type="ECO:0000256" key="6">
    <source>
        <dbReference type="ARBA" id="ARBA00022989"/>
    </source>
</evidence>
<protein>
    <submittedName>
        <fullName evidence="9">Uric acid permease PucK</fullName>
    </submittedName>
</protein>
<dbReference type="Pfam" id="PF00860">
    <property type="entry name" value="Xan_ur_permease"/>
    <property type="match status" value="1"/>
</dbReference>
<evidence type="ECO:0000313" key="10">
    <source>
        <dbReference type="Proteomes" id="UP000076603"/>
    </source>
</evidence>
<accession>A0A161WIN6</accession>
<reference evidence="9 10" key="1">
    <citation type="submission" date="2016-04" db="EMBL/GenBank/DDBJ databases">
        <title>Genome sequence of Clostridium magnum DSM 2767.</title>
        <authorList>
            <person name="Poehlein A."/>
            <person name="Uhlig R."/>
            <person name="Fischer R."/>
            <person name="Bahl H."/>
            <person name="Daniel R."/>
        </authorList>
    </citation>
    <scope>NUCLEOTIDE SEQUENCE [LARGE SCALE GENOMIC DNA]</scope>
    <source>
        <strain evidence="9 10">DSM 2767</strain>
    </source>
</reference>
<dbReference type="PANTHER" id="PTHR42810:SF2">
    <property type="entry name" value="PURINE PERMEASE C1399.01C-RELATED"/>
    <property type="match status" value="1"/>
</dbReference>
<evidence type="ECO:0000256" key="5">
    <source>
        <dbReference type="ARBA" id="ARBA00022692"/>
    </source>
</evidence>
<dbReference type="Proteomes" id="UP000076603">
    <property type="component" value="Unassembled WGS sequence"/>
</dbReference>
<evidence type="ECO:0000256" key="3">
    <source>
        <dbReference type="ARBA" id="ARBA00022448"/>
    </source>
</evidence>
<dbReference type="PROSITE" id="PS01116">
    <property type="entry name" value="XANTH_URACIL_PERMASE"/>
    <property type="match status" value="1"/>
</dbReference>
<feature type="transmembrane region" description="Helical" evidence="8">
    <location>
        <begin position="167"/>
        <end position="186"/>
    </location>
</feature>
<feature type="transmembrane region" description="Helical" evidence="8">
    <location>
        <begin position="198"/>
        <end position="223"/>
    </location>
</feature>
<dbReference type="STRING" id="1121326.CLMAG_33140"/>
<dbReference type="GO" id="GO:0005886">
    <property type="term" value="C:plasma membrane"/>
    <property type="evidence" value="ECO:0007669"/>
    <property type="project" value="UniProtKB-SubCell"/>
</dbReference>
<dbReference type="OrthoDB" id="9805749at2"/>
<dbReference type="InterPro" id="IPR006042">
    <property type="entry name" value="Xan_ur_permease"/>
</dbReference>
<dbReference type="NCBIfam" id="TIGR00801">
    <property type="entry name" value="ncs2"/>
    <property type="match status" value="1"/>
</dbReference>
<keyword evidence="6 8" id="KW-1133">Transmembrane helix</keyword>
<dbReference type="InterPro" id="IPR017588">
    <property type="entry name" value="UacT-like"/>
</dbReference>
<evidence type="ECO:0000256" key="7">
    <source>
        <dbReference type="ARBA" id="ARBA00023136"/>
    </source>
</evidence>
<feature type="transmembrane region" description="Helical" evidence="8">
    <location>
        <begin position="21"/>
        <end position="44"/>
    </location>
</feature>
<evidence type="ECO:0000256" key="2">
    <source>
        <dbReference type="ARBA" id="ARBA00008821"/>
    </source>
</evidence>
<dbReference type="NCBIfam" id="NF037981">
    <property type="entry name" value="NCS2_1"/>
    <property type="match status" value="1"/>
</dbReference>
<name>A0A161WIN6_9CLOT</name>
<dbReference type="PANTHER" id="PTHR42810">
    <property type="entry name" value="PURINE PERMEASE C1399.01C-RELATED"/>
    <property type="match status" value="1"/>
</dbReference>
<feature type="transmembrane region" description="Helical" evidence="8">
    <location>
        <begin position="348"/>
        <end position="368"/>
    </location>
</feature>
<dbReference type="RefSeq" id="WP_066624444.1">
    <property type="nucleotide sequence ID" value="NZ_FQXL01000005.1"/>
</dbReference>
<keyword evidence="4" id="KW-1003">Cell membrane</keyword>
<keyword evidence="5 8" id="KW-0812">Transmembrane</keyword>
<feature type="transmembrane region" description="Helical" evidence="8">
    <location>
        <begin position="243"/>
        <end position="267"/>
    </location>
</feature>
<evidence type="ECO:0000256" key="1">
    <source>
        <dbReference type="ARBA" id="ARBA00004651"/>
    </source>
</evidence>
<dbReference type="EMBL" id="LWAE01000003">
    <property type="protein sequence ID" value="KZL91555.1"/>
    <property type="molecule type" value="Genomic_DNA"/>
</dbReference>
<comment type="similarity">
    <text evidence="2">Belongs to the nucleobase:cation symporter-2 (NCS2) (TC 2.A.40) family.</text>
</comment>
<dbReference type="GO" id="GO:0042907">
    <property type="term" value="F:xanthine transmembrane transporter activity"/>
    <property type="evidence" value="ECO:0007669"/>
    <property type="project" value="TreeGrafter"/>
</dbReference>